<accession>A0ABS8ZD43</accession>
<dbReference type="PANTHER" id="PTHR34129:SF1">
    <property type="entry name" value="DUF952 DOMAIN-CONTAINING PROTEIN"/>
    <property type="match status" value="1"/>
</dbReference>
<dbReference type="EMBL" id="JAJVCN010000002">
    <property type="protein sequence ID" value="MCE7004963.1"/>
    <property type="molecule type" value="Genomic_DNA"/>
</dbReference>
<gene>
    <name evidence="1" type="ORF">LWC34_19335</name>
</gene>
<dbReference type="Gene3D" id="3.20.170.20">
    <property type="entry name" value="Protein of unknown function DUF952"/>
    <property type="match status" value="1"/>
</dbReference>
<keyword evidence="2" id="KW-1185">Reference proteome</keyword>
<proteinExistence type="predicted"/>
<protein>
    <submittedName>
        <fullName evidence="1">DUF952 domain-containing protein</fullName>
    </submittedName>
</protein>
<organism evidence="1 2">
    <name type="scientific">Kibdelosporangium philippinense</name>
    <dbReference type="NCBI Taxonomy" id="211113"/>
    <lineage>
        <taxon>Bacteria</taxon>
        <taxon>Bacillati</taxon>
        <taxon>Actinomycetota</taxon>
        <taxon>Actinomycetes</taxon>
        <taxon>Pseudonocardiales</taxon>
        <taxon>Pseudonocardiaceae</taxon>
        <taxon>Kibdelosporangium</taxon>
    </lineage>
</organism>
<dbReference type="SUPFAM" id="SSF56399">
    <property type="entry name" value="ADP-ribosylation"/>
    <property type="match status" value="1"/>
</dbReference>
<dbReference type="Proteomes" id="UP001521150">
    <property type="component" value="Unassembled WGS sequence"/>
</dbReference>
<dbReference type="Pfam" id="PF06108">
    <property type="entry name" value="DUF952"/>
    <property type="match status" value="1"/>
</dbReference>
<evidence type="ECO:0000313" key="2">
    <source>
        <dbReference type="Proteomes" id="UP001521150"/>
    </source>
</evidence>
<dbReference type="RefSeq" id="WP_233726578.1">
    <property type="nucleotide sequence ID" value="NZ_JAJVCN010000002.1"/>
</dbReference>
<evidence type="ECO:0000313" key="1">
    <source>
        <dbReference type="EMBL" id="MCE7004963.1"/>
    </source>
</evidence>
<reference evidence="1 2" key="1">
    <citation type="submission" date="2021-12" db="EMBL/GenBank/DDBJ databases">
        <title>Genome sequence of Kibdelosporangium philippinense ATCC 49844.</title>
        <authorList>
            <person name="Fedorov E.A."/>
            <person name="Omeragic M."/>
            <person name="Shalygina K.F."/>
            <person name="Maclea K.S."/>
        </authorList>
    </citation>
    <scope>NUCLEOTIDE SEQUENCE [LARGE SCALE GENOMIC DNA]</scope>
    <source>
        <strain evidence="1 2">ATCC 49844</strain>
    </source>
</reference>
<dbReference type="PANTHER" id="PTHR34129">
    <property type="entry name" value="BLR1139 PROTEIN"/>
    <property type="match status" value="1"/>
</dbReference>
<name>A0ABS8ZD43_9PSEU</name>
<dbReference type="InterPro" id="IPR009297">
    <property type="entry name" value="DUF952"/>
</dbReference>
<comment type="caution">
    <text evidence="1">The sequence shown here is derived from an EMBL/GenBank/DDBJ whole genome shotgun (WGS) entry which is preliminary data.</text>
</comment>
<sequence length="114" mass="12577">MILHMCGRDEWPPHDVYRAESLDVEGFIHCSDFGTVHLPANLLFSGRTDLVLLVIDPARLDAPVRWERPAVGPPDGPWFPHVYGPINQDAVVDVIDFPPGPDGIFALPEVLANS</sequence>